<dbReference type="Pfam" id="PF12804">
    <property type="entry name" value="NTP_transf_3"/>
    <property type="match status" value="1"/>
</dbReference>
<proteinExistence type="predicted"/>
<dbReference type="InterPro" id="IPR025877">
    <property type="entry name" value="MobA-like_NTP_Trfase"/>
</dbReference>
<protein>
    <submittedName>
        <fullName evidence="2">Nucleotidyltransferase family protein</fullName>
    </submittedName>
</protein>
<organism evidence="2">
    <name type="scientific">Staphylothermus marinus</name>
    <dbReference type="NCBI Taxonomy" id="2280"/>
    <lineage>
        <taxon>Archaea</taxon>
        <taxon>Thermoproteota</taxon>
        <taxon>Thermoprotei</taxon>
        <taxon>Desulfurococcales</taxon>
        <taxon>Desulfurococcaceae</taxon>
        <taxon>Staphylothermus</taxon>
    </lineage>
</organism>
<dbReference type="SUPFAM" id="SSF53448">
    <property type="entry name" value="Nucleotide-diphospho-sugar transferases"/>
    <property type="match status" value="1"/>
</dbReference>
<keyword evidence="2" id="KW-0808">Transferase</keyword>
<gene>
    <name evidence="2" type="ORF">ENU14_03045</name>
</gene>
<sequence>MIISLILAAGVSTRFGFNKLLFRFNGKELIRSTVENALNSIVDRVVVITGFMKEYIEEVLRDLNIEFVHNPRYVEGMSSSIVTGIEYVLSKYNRIVDALTITPGDCGWINSNTYNQLILYYREKTIVKPVILIPHYHGQRGHPILFSRDLFYELKNISESTYGLKKVVKEYSCFIRLINVNDPGVVLDIDCFNDINRVKYFIKK</sequence>
<dbReference type="InterPro" id="IPR029044">
    <property type="entry name" value="Nucleotide-diphossugar_trans"/>
</dbReference>
<dbReference type="PANTHER" id="PTHR43777">
    <property type="entry name" value="MOLYBDENUM COFACTOR CYTIDYLYLTRANSFERASE"/>
    <property type="match status" value="1"/>
</dbReference>
<dbReference type="PANTHER" id="PTHR43777:SF1">
    <property type="entry name" value="MOLYBDENUM COFACTOR CYTIDYLYLTRANSFERASE"/>
    <property type="match status" value="1"/>
</dbReference>
<feature type="domain" description="MobA-like NTP transferase" evidence="1">
    <location>
        <begin position="5"/>
        <end position="171"/>
    </location>
</feature>
<dbReference type="Gene3D" id="3.90.550.10">
    <property type="entry name" value="Spore Coat Polysaccharide Biosynthesis Protein SpsA, Chain A"/>
    <property type="match status" value="1"/>
</dbReference>
<name>A0A7C4HDS4_STAMA</name>
<dbReference type="CDD" id="cd04182">
    <property type="entry name" value="GT_2_like_f"/>
    <property type="match status" value="1"/>
</dbReference>
<dbReference type="GO" id="GO:0016779">
    <property type="term" value="F:nucleotidyltransferase activity"/>
    <property type="evidence" value="ECO:0007669"/>
    <property type="project" value="UniProtKB-ARBA"/>
</dbReference>
<dbReference type="EMBL" id="DTBJ01000020">
    <property type="protein sequence ID" value="HGM58551.1"/>
    <property type="molecule type" value="Genomic_DNA"/>
</dbReference>
<comment type="caution">
    <text evidence="2">The sequence shown here is derived from an EMBL/GenBank/DDBJ whole genome shotgun (WGS) entry which is preliminary data.</text>
</comment>
<dbReference type="AlphaFoldDB" id="A0A7C4HDS4"/>
<reference evidence="2" key="1">
    <citation type="journal article" date="2020" name="mSystems">
        <title>Genome- and Community-Level Interaction Insights into Carbon Utilization and Element Cycling Functions of Hydrothermarchaeota in Hydrothermal Sediment.</title>
        <authorList>
            <person name="Zhou Z."/>
            <person name="Liu Y."/>
            <person name="Xu W."/>
            <person name="Pan J."/>
            <person name="Luo Z.H."/>
            <person name="Li M."/>
        </authorList>
    </citation>
    <scope>NUCLEOTIDE SEQUENCE [LARGE SCALE GENOMIC DNA]</scope>
    <source>
        <strain evidence="2">SpSt-642</strain>
    </source>
</reference>
<accession>A0A7C4HDS4</accession>
<evidence type="ECO:0000313" key="2">
    <source>
        <dbReference type="EMBL" id="HGM58551.1"/>
    </source>
</evidence>
<evidence type="ECO:0000259" key="1">
    <source>
        <dbReference type="Pfam" id="PF12804"/>
    </source>
</evidence>